<dbReference type="AlphaFoldDB" id="A0A8K0TJW6"/>
<evidence type="ECO:0000313" key="2">
    <source>
        <dbReference type="Proteomes" id="UP000813385"/>
    </source>
</evidence>
<comment type="caution">
    <text evidence="1">The sequence shown here is derived from an EMBL/GenBank/DDBJ whole genome shotgun (WGS) entry which is preliminary data.</text>
</comment>
<sequence length="213" mass="22918">MSTLPSPRHFLTSLIDSIANIQPAPVDDARPGPPNSLRHLPPSVRPLLTTLHVLFPALLLPSLDLLDRSLVTAVLPEQQEEPSLKPSFFLVRSVALTSRKTYNAFTAATPYVVRLDAWNCSCANFAFEAFPSAGRGATIGPATEVDEPCDEDAGDLETEFGGLSFDGREAGGVPCCKHLLACLLAERWGSVLGSYIVTRRASKEEMVGLLADT</sequence>
<protein>
    <recommendedName>
        <fullName evidence="3">SWIM-type domain-containing protein</fullName>
    </recommendedName>
</protein>
<reference evidence="1" key="1">
    <citation type="journal article" date="2021" name="Nat. Commun.">
        <title>Genetic determinants of endophytism in the Arabidopsis root mycobiome.</title>
        <authorList>
            <person name="Mesny F."/>
            <person name="Miyauchi S."/>
            <person name="Thiergart T."/>
            <person name="Pickel B."/>
            <person name="Atanasova L."/>
            <person name="Karlsson M."/>
            <person name="Huettel B."/>
            <person name="Barry K.W."/>
            <person name="Haridas S."/>
            <person name="Chen C."/>
            <person name="Bauer D."/>
            <person name="Andreopoulos W."/>
            <person name="Pangilinan J."/>
            <person name="LaButti K."/>
            <person name="Riley R."/>
            <person name="Lipzen A."/>
            <person name="Clum A."/>
            <person name="Drula E."/>
            <person name="Henrissat B."/>
            <person name="Kohler A."/>
            <person name="Grigoriev I.V."/>
            <person name="Martin F.M."/>
            <person name="Hacquard S."/>
        </authorList>
    </citation>
    <scope>NUCLEOTIDE SEQUENCE</scope>
    <source>
        <strain evidence="1">MPI-CAGE-AT-0016</strain>
    </source>
</reference>
<accession>A0A8K0TJW6</accession>
<evidence type="ECO:0008006" key="3">
    <source>
        <dbReference type="Google" id="ProtNLM"/>
    </source>
</evidence>
<keyword evidence="2" id="KW-1185">Reference proteome</keyword>
<name>A0A8K0TJW6_9PEZI</name>
<dbReference type="EMBL" id="JAGPXD010000002">
    <property type="protein sequence ID" value="KAH7366911.1"/>
    <property type="molecule type" value="Genomic_DNA"/>
</dbReference>
<evidence type="ECO:0000313" key="1">
    <source>
        <dbReference type="EMBL" id="KAH7366911.1"/>
    </source>
</evidence>
<organism evidence="1 2">
    <name type="scientific">Plectosphaerella cucumerina</name>
    <dbReference type="NCBI Taxonomy" id="40658"/>
    <lineage>
        <taxon>Eukaryota</taxon>
        <taxon>Fungi</taxon>
        <taxon>Dikarya</taxon>
        <taxon>Ascomycota</taxon>
        <taxon>Pezizomycotina</taxon>
        <taxon>Sordariomycetes</taxon>
        <taxon>Hypocreomycetidae</taxon>
        <taxon>Glomerellales</taxon>
        <taxon>Plectosphaerellaceae</taxon>
        <taxon>Plectosphaerella</taxon>
    </lineage>
</organism>
<proteinExistence type="predicted"/>
<gene>
    <name evidence="1" type="ORF">B0T11DRAFT_274375</name>
</gene>
<dbReference type="Proteomes" id="UP000813385">
    <property type="component" value="Unassembled WGS sequence"/>
</dbReference>
<dbReference type="OrthoDB" id="74545at2759"/>